<feature type="binding site" evidence="19">
    <location>
        <position position="781"/>
    </location>
    <ligand>
        <name>ATP</name>
        <dbReference type="ChEBI" id="CHEBI:30616"/>
        <label>2</label>
    </ligand>
</feature>
<dbReference type="InterPro" id="IPR006275">
    <property type="entry name" value="CPSase_lsu"/>
</dbReference>
<feature type="binding site" evidence="19">
    <location>
        <position position="779"/>
    </location>
    <ligand>
        <name>ATP</name>
        <dbReference type="ChEBI" id="CHEBI:30616"/>
        <label>2</label>
    </ligand>
</feature>
<dbReference type="InterPro" id="IPR036897">
    <property type="entry name" value="CarbamoylP_synth_lsu_oligo_sf"/>
</dbReference>
<dbReference type="SMART" id="SM00851">
    <property type="entry name" value="MGS"/>
    <property type="match status" value="1"/>
</dbReference>
<evidence type="ECO:0000256" key="18">
    <source>
        <dbReference type="ARBA" id="ARBA00062056"/>
    </source>
</evidence>
<feature type="binding site" evidence="19">
    <location>
        <position position="210"/>
    </location>
    <ligand>
        <name>ATP</name>
        <dbReference type="ChEBI" id="CHEBI:30616"/>
        <label>1</label>
    </ligand>
</feature>
<comment type="cofactor">
    <cofactor evidence="1">
        <name>Mn(2+)</name>
        <dbReference type="ChEBI" id="CHEBI:29035"/>
    </cofactor>
</comment>
<feature type="binding site" evidence="19">
    <location>
        <position position="208"/>
    </location>
    <ligand>
        <name>ATP</name>
        <dbReference type="ChEBI" id="CHEBI:30616"/>
        <label>1</label>
    </ligand>
</feature>
<dbReference type="PROSITE" id="PS00866">
    <property type="entry name" value="CPSASE_1"/>
    <property type="match status" value="1"/>
</dbReference>
<feature type="binding site" evidence="19">
    <location>
        <position position="242"/>
    </location>
    <ligand>
        <name>ATP</name>
        <dbReference type="ChEBI" id="CHEBI:30616"/>
        <label>1</label>
    </ligand>
</feature>
<comment type="catalytic activity">
    <reaction evidence="15 19">
        <text>hydrogencarbonate + NH4(+) + 2 ATP = carbamoyl phosphate + 2 ADP + phosphate + 2 H(+)</text>
        <dbReference type="Rhea" id="RHEA:18029"/>
        <dbReference type="ChEBI" id="CHEBI:15378"/>
        <dbReference type="ChEBI" id="CHEBI:17544"/>
        <dbReference type="ChEBI" id="CHEBI:28938"/>
        <dbReference type="ChEBI" id="CHEBI:30616"/>
        <dbReference type="ChEBI" id="CHEBI:43474"/>
        <dbReference type="ChEBI" id="CHEBI:58228"/>
        <dbReference type="ChEBI" id="CHEBI:456216"/>
        <dbReference type="EC" id="6.3.4.16"/>
    </reaction>
</comment>
<dbReference type="Proteomes" id="UP000594468">
    <property type="component" value="Chromosome"/>
</dbReference>
<dbReference type="InterPro" id="IPR036914">
    <property type="entry name" value="MGS-like_dom_sf"/>
</dbReference>
<dbReference type="UniPathway" id="UPA00068">
    <property type="reaction ID" value="UER00171"/>
</dbReference>
<accession>A0A7S8E5F4</accession>
<dbReference type="PANTHER" id="PTHR11405:SF53">
    <property type="entry name" value="CARBAMOYL-PHOSPHATE SYNTHASE [AMMONIA], MITOCHONDRIAL"/>
    <property type="match status" value="1"/>
</dbReference>
<feature type="binding site" evidence="19">
    <location>
        <position position="709"/>
    </location>
    <ligand>
        <name>ATP</name>
        <dbReference type="ChEBI" id="CHEBI:30616"/>
        <label>2</label>
    </ligand>
</feature>
<dbReference type="GO" id="GO:0005524">
    <property type="term" value="F:ATP binding"/>
    <property type="evidence" value="ECO:0007669"/>
    <property type="project" value="UniProtKB-UniRule"/>
</dbReference>
<feature type="region of interest" description="Allosteric domain" evidence="19">
    <location>
        <begin position="930"/>
        <end position="1074"/>
    </location>
</feature>
<feature type="binding site" evidence="19">
    <location>
        <position position="301"/>
    </location>
    <ligand>
        <name>Mg(2+)</name>
        <dbReference type="ChEBI" id="CHEBI:18420"/>
        <label>2</label>
    </ligand>
</feature>
<feature type="region of interest" description="Carboxyphosphate synthetic domain" evidence="19">
    <location>
        <begin position="1"/>
        <end position="402"/>
    </location>
</feature>
<feature type="binding site" evidence="19">
    <location>
        <position position="780"/>
    </location>
    <ligand>
        <name>ATP</name>
        <dbReference type="ChEBI" id="CHEBI:30616"/>
        <label>2</label>
    </ligand>
</feature>
<feature type="binding site" evidence="19">
    <location>
        <position position="215"/>
    </location>
    <ligand>
        <name>ATP</name>
        <dbReference type="ChEBI" id="CHEBI:30616"/>
        <label>1</label>
    </ligand>
</feature>
<comment type="similarity">
    <text evidence="4 19">Belongs to the CarB family.</text>
</comment>
<dbReference type="HAMAP" id="MF_01210_A">
    <property type="entry name" value="CPSase_L_chain_A"/>
    <property type="match status" value="1"/>
</dbReference>
<evidence type="ECO:0000259" key="20">
    <source>
        <dbReference type="PROSITE" id="PS50975"/>
    </source>
</evidence>
<evidence type="ECO:0000256" key="14">
    <source>
        <dbReference type="ARBA" id="ARBA00023211"/>
    </source>
</evidence>
<keyword evidence="13 19" id="KW-0665">Pyrimidine biosynthesis</keyword>
<feature type="binding site" evidence="19">
    <location>
        <position position="834"/>
    </location>
    <ligand>
        <name>Mn(2+)</name>
        <dbReference type="ChEBI" id="CHEBI:29035"/>
        <label>3</label>
    </ligand>
</feature>
<evidence type="ECO:0000256" key="19">
    <source>
        <dbReference type="HAMAP-Rule" id="MF_01210"/>
    </source>
</evidence>
<keyword evidence="11 19" id="KW-0067">ATP-binding</keyword>
<evidence type="ECO:0000256" key="1">
    <source>
        <dbReference type="ARBA" id="ARBA00001936"/>
    </source>
</evidence>
<organism evidence="22 23">
    <name type="scientific">Phototrophicus methaneseepsis</name>
    <dbReference type="NCBI Taxonomy" id="2710758"/>
    <lineage>
        <taxon>Bacteria</taxon>
        <taxon>Bacillati</taxon>
        <taxon>Chloroflexota</taxon>
        <taxon>Candidatus Thermofontia</taxon>
        <taxon>Phototrophicales</taxon>
        <taxon>Phototrophicaceae</taxon>
        <taxon>Phototrophicus</taxon>
    </lineage>
</organism>
<evidence type="ECO:0000256" key="16">
    <source>
        <dbReference type="ARBA" id="ARBA00048816"/>
    </source>
</evidence>
<dbReference type="SUPFAM" id="SSF52335">
    <property type="entry name" value="Methylglyoxal synthase-like"/>
    <property type="match status" value="1"/>
</dbReference>
<dbReference type="Gene3D" id="3.30.470.20">
    <property type="entry name" value="ATP-grasp fold, B domain"/>
    <property type="match status" value="2"/>
</dbReference>
<feature type="binding site" evidence="19">
    <location>
        <position position="836"/>
    </location>
    <ligand>
        <name>Mn(2+)</name>
        <dbReference type="ChEBI" id="CHEBI:29035"/>
        <label>4</label>
    </ligand>
</feature>
<evidence type="ECO:0000256" key="12">
    <source>
        <dbReference type="ARBA" id="ARBA00022842"/>
    </source>
</evidence>
<feature type="binding site" evidence="19">
    <location>
        <position position="285"/>
    </location>
    <ligand>
        <name>Mg(2+)</name>
        <dbReference type="ChEBI" id="CHEBI:18420"/>
        <label>1</label>
    </ligand>
</feature>
<evidence type="ECO:0000256" key="8">
    <source>
        <dbReference type="ARBA" id="ARBA00022723"/>
    </source>
</evidence>
<evidence type="ECO:0000256" key="13">
    <source>
        <dbReference type="ARBA" id="ARBA00022975"/>
    </source>
</evidence>
<comment type="pathway">
    <text evidence="2 19">Pyrimidine metabolism; UMP biosynthesis via de novo pathway; (S)-dihydroorotate from bicarbonate: step 1/3.</text>
</comment>
<feature type="binding site" evidence="19">
    <location>
        <position position="834"/>
    </location>
    <ligand>
        <name>Mg(2+)</name>
        <dbReference type="ChEBI" id="CHEBI:18420"/>
        <label>4</label>
    </ligand>
</feature>
<dbReference type="SUPFAM" id="SSF56059">
    <property type="entry name" value="Glutathione synthetase ATP-binding domain-like"/>
    <property type="match status" value="2"/>
</dbReference>
<reference evidence="22 23" key="1">
    <citation type="submission" date="2020-02" db="EMBL/GenBank/DDBJ databases">
        <authorList>
            <person name="Zheng R.K."/>
            <person name="Sun C.M."/>
        </authorList>
    </citation>
    <scope>NUCLEOTIDE SEQUENCE [LARGE SCALE GENOMIC DNA]</scope>
    <source>
        <strain evidence="23">rifampicinis</strain>
    </source>
</reference>
<dbReference type="GO" id="GO:0004087">
    <property type="term" value="F:carbamoyl-phosphate synthase (ammonia) activity"/>
    <property type="evidence" value="ECO:0007669"/>
    <property type="project" value="UniProtKB-EC"/>
</dbReference>
<evidence type="ECO:0000256" key="2">
    <source>
        <dbReference type="ARBA" id="ARBA00004812"/>
    </source>
</evidence>
<keyword evidence="9 19" id="KW-0677">Repeat</keyword>
<keyword evidence="8" id="KW-0479">Metal-binding</keyword>
<feature type="binding site" evidence="19">
    <location>
        <position position="169"/>
    </location>
    <ligand>
        <name>ATP</name>
        <dbReference type="ChEBI" id="CHEBI:30616"/>
        <label>1</label>
    </ligand>
</feature>
<dbReference type="FunFam" id="3.30.470.20:FF:000007">
    <property type="entry name" value="Carbamoyl-phosphate synthase large chain"/>
    <property type="match status" value="1"/>
</dbReference>
<dbReference type="InterPro" id="IPR011607">
    <property type="entry name" value="MGS-like_dom"/>
</dbReference>
<keyword evidence="10 19" id="KW-0547">Nucleotide-binding</keyword>
<feature type="binding site" evidence="19">
    <location>
        <position position="754"/>
    </location>
    <ligand>
        <name>ATP</name>
        <dbReference type="ChEBI" id="CHEBI:30616"/>
        <label>2</label>
    </ligand>
</feature>
<feature type="binding site" evidence="19">
    <location>
        <position position="299"/>
    </location>
    <ligand>
        <name>ATP</name>
        <dbReference type="ChEBI" id="CHEBI:30616"/>
        <label>1</label>
    </ligand>
</feature>
<dbReference type="GO" id="GO:0006541">
    <property type="term" value="P:glutamine metabolic process"/>
    <property type="evidence" value="ECO:0007669"/>
    <property type="project" value="TreeGrafter"/>
</dbReference>
<dbReference type="GO" id="GO:0044205">
    <property type="term" value="P:'de novo' UMP biosynthetic process"/>
    <property type="evidence" value="ECO:0007669"/>
    <property type="project" value="UniProtKB-UniRule"/>
</dbReference>
<dbReference type="InterPro" id="IPR033937">
    <property type="entry name" value="MGS_CPS_CarB"/>
</dbReference>
<evidence type="ECO:0000256" key="17">
    <source>
        <dbReference type="ARBA" id="ARBA00057223"/>
    </source>
</evidence>
<dbReference type="SUPFAM" id="SSF48108">
    <property type="entry name" value="Carbamoyl phosphate synthetase, large subunit connection domain"/>
    <property type="match status" value="1"/>
</dbReference>
<dbReference type="InterPro" id="IPR016185">
    <property type="entry name" value="PreATP-grasp_dom_sf"/>
</dbReference>
<dbReference type="RefSeq" id="WP_195168784.1">
    <property type="nucleotide sequence ID" value="NZ_CP062983.1"/>
</dbReference>
<feature type="domain" description="MGS-like" evidence="21">
    <location>
        <begin position="930"/>
        <end position="1070"/>
    </location>
</feature>
<dbReference type="FunFam" id="1.10.1030.10:FF:000002">
    <property type="entry name" value="Carbamoyl-phosphate synthase large chain"/>
    <property type="match status" value="1"/>
</dbReference>
<protein>
    <recommendedName>
        <fullName evidence="19">Carbamoyl phosphate synthase large chain</fullName>
        <ecNumber evidence="19">6.3.4.16</ecNumber>
        <ecNumber evidence="19">6.3.5.5</ecNumber>
    </recommendedName>
    <alternativeName>
        <fullName evidence="19">Carbamoyl phosphate synthetase ammonia chain</fullName>
    </alternativeName>
</protein>
<dbReference type="Pfam" id="PF02142">
    <property type="entry name" value="MGS"/>
    <property type="match status" value="1"/>
</dbReference>
<keyword evidence="6 19" id="KW-0436">Ligase</keyword>
<gene>
    <name evidence="19 22" type="primary">carB</name>
    <name evidence="22" type="ORF">G4Y79_13410</name>
</gene>
<evidence type="ECO:0000256" key="7">
    <source>
        <dbReference type="ARBA" id="ARBA00022605"/>
    </source>
</evidence>
<feature type="binding site" evidence="19">
    <location>
        <position position="822"/>
    </location>
    <ligand>
        <name>Mg(2+)</name>
        <dbReference type="ChEBI" id="CHEBI:18420"/>
        <label>3</label>
    </ligand>
</feature>
<keyword evidence="12" id="KW-0460">Magnesium</keyword>
<keyword evidence="5 19" id="KW-0055">Arginine biosynthesis</keyword>
<evidence type="ECO:0000256" key="6">
    <source>
        <dbReference type="ARBA" id="ARBA00022598"/>
    </source>
</evidence>
<dbReference type="NCBIfam" id="TIGR01369">
    <property type="entry name" value="CPSaseII_lrg"/>
    <property type="match status" value="1"/>
</dbReference>
<dbReference type="EC" id="6.3.5.5" evidence="19"/>
<dbReference type="Pfam" id="PF25596">
    <property type="entry name" value="CPSase_L_D1"/>
    <property type="match status" value="2"/>
</dbReference>
<evidence type="ECO:0000256" key="5">
    <source>
        <dbReference type="ARBA" id="ARBA00022571"/>
    </source>
</evidence>
<dbReference type="Gene3D" id="3.40.50.1380">
    <property type="entry name" value="Methylglyoxal synthase-like domain"/>
    <property type="match status" value="1"/>
</dbReference>
<dbReference type="FunFam" id="3.40.50.20:FF:000003">
    <property type="entry name" value="Carbamoyl-phosphate synthase large chain"/>
    <property type="match status" value="1"/>
</dbReference>
<feature type="binding site" evidence="19">
    <location>
        <position position="822"/>
    </location>
    <ligand>
        <name>ATP</name>
        <dbReference type="ChEBI" id="CHEBI:30616"/>
        <label>2</label>
    </ligand>
</feature>
<proteinExistence type="inferred from homology"/>
<feature type="binding site" evidence="19">
    <location>
        <position position="782"/>
    </location>
    <ligand>
        <name>ATP</name>
        <dbReference type="ChEBI" id="CHEBI:30616"/>
        <label>2</label>
    </ligand>
</feature>
<feature type="binding site" evidence="19">
    <location>
        <position position="241"/>
    </location>
    <ligand>
        <name>ATP</name>
        <dbReference type="ChEBI" id="CHEBI:30616"/>
        <label>1</label>
    </ligand>
</feature>
<feature type="binding site" evidence="19">
    <location>
        <position position="747"/>
    </location>
    <ligand>
        <name>ATP</name>
        <dbReference type="ChEBI" id="CHEBI:30616"/>
        <label>2</label>
    </ligand>
</feature>
<feature type="binding site" evidence="19">
    <location>
        <position position="175"/>
    </location>
    <ligand>
        <name>ATP</name>
        <dbReference type="ChEBI" id="CHEBI:30616"/>
        <label>1</label>
    </ligand>
</feature>
<keyword evidence="23" id="KW-1185">Reference proteome</keyword>
<dbReference type="GO" id="GO:0004088">
    <property type="term" value="F:carbamoyl-phosphate synthase (glutamine-hydrolyzing) activity"/>
    <property type="evidence" value="ECO:0007669"/>
    <property type="project" value="UniProtKB-UniRule"/>
</dbReference>
<dbReference type="PANTHER" id="PTHR11405">
    <property type="entry name" value="CARBAMOYLTRANSFERASE FAMILY MEMBER"/>
    <property type="match status" value="1"/>
</dbReference>
<comment type="cofactor">
    <cofactor evidence="19">
        <name>Mg(2+)</name>
        <dbReference type="ChEBI" id="CHEBI:18420"/>
    </cofactor>
    <cofactor evidence="19">
        <name>Mn(2+)</name>
        <dbReference type="ChEBI" id="CHEBI:29035"/>
    </cofactor>
    <text evidence="19">Binds 4 Mg(2+) or Mn(2+) ions per subunit.</text>
</comment>
<keyword evidence="14" id="KW-0464">Manganese</keyword>
<dbReference type="SUPFAM" id="SSF52440">
    <property type="entry name" value="PreATP-grasp domain"/>
    <property type="match status" value="2"/>
</dbReference>
<feature type="domain" description="ATP-grasp" evidence="20">
    <location>
        <begin position="673"/>
        <end position="863"/>
    </location>
</feature>
<dbReference type="GO" id="GO:0006526">
    <property type="term" value="P:L-arginine biosynthetic process"/>
    <property type="evidence" value="ECO:0007669"/>
    <property type="project" value="UniProtKB-UniRule"/>
</dbReference>
<dbReference type="NCBIfam" id="NF009455">
    <property type="entry name" value="PRK12815.1"/>
    <property type="match status" value="1"/>
</dbReference>
<dbReference type="InterPro" id="IPR005483">
    <property type="entry name" value="CPSase_dom"/>
</dbReference>
<feature type="domain" description="ATP-grasp" evidence="20">
    <location>
        <begin position="133"/>
        <end position="328"/>
    </location>
</feature>
<feature type="binding site" evidence="19">
    <location>
        <position position="834"/>
    </location>
    <ligand>
        <name>Mg(2+)</name>
        <dbReference type="ChEBI" id="CHEBI:18420"/>
        <label>3</label>
    </ligand>
</feature>
<dbReference type="EC" id="6.3.4.16" evidence="19"/>
<dbReference type="PROSITE" id="PS51855">
    <property type="entry name" value="MGS"/>
    <property type="match status" value="1"/>
</dbReference>
<feature type="binding site" evidence="19">
    <location>
        <position position="285"/>
    </location>
    <ligand>
        <name>ATP</name>
        <dbReference type="ChEBI" id="CHEBI:30616"/>
        <label>1</label>
    </ligand>
</feature>
<feature type="binding site" evidence="19">
    <location>
        <position position="301"/>
    </location>
    <ligand>
        <name>Mn(2+)</name>
        <dbReference type="ChEBI" id="CHEBI:29035"/>
        <label>2</label>
    </ligand>
</feature>
<dbReference type="Gene3D" id="1.10.1030.10">
    <property type="entry name" value="Carbamoyl-phosphate synthetase, large subunit oligomerisation domain"/>
    <property type="match status" value="1"/>
</dbReference>
<evidence type="ECO:0000256" key="11">
    <source>
        <dbReference type="ARBA" id="ARBA00022840"/>
    </source>
</evidence>
<feature type="binding site" evidence="19">
    <location>
        <position position="176"/>
    </location>
    <ligand>
        <name>ATP</name>
        <dbReference type="ChEBI" id="CHEBI:30616"/>
        <label>1</label>
    </ligand>
</feature>
<feature type="binding site" evidence="19">
    <location>
        <position position="836"/>
    </location>
    <ligand>
        <name>Mg(2+)</name>
        <dbReference type="ChEBI" id="CHEBI:18420"/>
        <label>4</label>
    </ligand>
</feature>
<feature type="binding site" evidence="19">
    <location>
        <position position="822"/>
    </location>
    <ligand>
        <name>Mn(2+)</name>
        <dbReference type="ChEBI" id="CHEBI:29035"/>
        <label>3</label>
    </ligand>
</feature>
<dbReference type="FunFam" id="3.40.50.20:FF:000001">
    <property type="entry name" value="Carbamoyl-phosphate synthase large chain"/>
    <property type="match status" value="1"/>
</dbReference>
<dbReference type="Pfam" id="PF02786">
    <property type="entry name" value="CPSase_L_D2"/>
    <property type="match status" value="2"/>
</dbReference>
<dbReference type="NCBIfam" id="NF003671">
    <property type="entry name" value="PRK05294.1"/>
    <property type="match status" value="1"/>
</dbReference>
<dbReference type="InterPro" id="IPR011761">
    <property type="entry name" value="ATP-grasp"/>
</dbReference>
<feature type="binding site" evidence="19">
    <location>
        <position position="299"/>
    </location>
    <ligand>
        <name>Mn(2+)</name>
        <dbReference type="ChEBI" id="CHEBI:29035"/>
        <label>1</label>
    </ligand>
</feature>
<evidence type="ECO:0000256" key="4">
    <source>
        <dbReference type="ARBA" id="ARBA00009799"/>
    </source>
</evidence>
<dbReference type="AlphaFoldDB" id="A0A7S8E5F4"/>
<dbReference type="SMART" id="SM01096">
    <property type="entry name" value="CPSase_L_D3"/>
    <property type="match status" value="1"/>
</dbReference>
<dbReference type="InterPro" id="IPR005479">
    <property type="entry name" value="CPAse_ATP-bd"/>
</dbReference>
<dbReference type="CDD" id="cd01424">
    <property type="entry name" value="MGS_CPS_II"/>
    <property type="match status" value="1"/>
</dbReference>
<dbReference type="FunFam" id="3.30.470.20:FF:000013">
    <property type="entry name" value="Carbamoyl-phosphate synthase large chain"/>
    <property type="match status" value="1"/>
</dbReference>
<feature type="binding site" evidence="19">
    <location>
        <position position="243"/>
    </location>
    <ligand>
        <name>ATP</name>
        <dbReference type="ChEBI" id="CHEBI:30616"/>
        <label>1</label>
    </ligand>
</feature>
<evidence type="ECO:0000256" key="10">
    <source>
        <dbReference type="ARBA" id="ARBA00022741"/>
    </source>
</evidence>
<feature type="binding site" evidence="19">
    <location>
        <position position="299"/>
    </location>
    <ligand>
        <name>Mg(2+)</name>
        <dbReference type="ChEBI" id="CHEBI:18420"/>
        <label>2</label>
    </ligand>
</feature>
<sequence>MPKRTDIQTIMIIGSGPIVIGQASEFDYSGVQACKALRSLGYRVVLVNSNPATIMTDPEFADATYVEPLTVDIAEQIIATEKPDALLPTVGGQTGLNLALALTEAGVLEKYNVELIGASMDSIRIAEDRELFKETMTEIGLKSPASQIVGSVDEALGFVDQIGYPALIRPSFTLGGSGGGVAYNEDQLREIVARGIRLSPVRQVLLDRSLLGWKEYELELMRDGEGNFVVVCSIENLDPMGVHTGDSITIAPAQTLTDKELQRLRNMCRAIFDRIGITTGGANVQFAINPADGDVFVIEMNPRVSRSSALASKATGFPIAKIAALVAVGLTLDEIPNDITRETPASFEPSLDYVVVKIPRWDFKKFAGVDQVLGPQMKAVGEVMAIGRTFPEALQKAVRSLDIGIDGLGSKVDPIANPAMLRIPTAQRLYQVASALHEGVTPEEIVQETEFDPWFVQQMVDTMQIHDSILQKHLKLTDLDAKDMLKLKEYGFSDAYIGLLTEETEPAVRAHRKALGIEANFYRVDTCAAEFEAQTPYLYSTYEEDDEATPSDKRKVMILGGGPNRIGQGIEFDYCCVHACFALKNEGYETIMVNCNPETVSTDYDTADRLYFEPLTAEDVMNIIDKEKPDGVLVQFGGQTPLNIARELQDYGAPIWGTSVDTIDLAEDRERFNELMQELGVQQPPGATAMNREEAVVKAAQIGYPVLVRPSYVLGGRGMSIVFDEDRLKEWIDEHIEWTGHPVLIDHFLDDAFEVDVDALGDGEHVTIGGIMQHIEEAGVHSGDSACVLPPYKISQYHLDIIRDYTQRIGKAMGVKGLFNIQFAVKDDEVYVLEVNPRASRTVPFVSKATGFPLASYAARIAAGATLTELGYLQEPKVDGFFVKEAVLPFQKFPDVDALLGPEMRSTGEVMGHASSFGHAFVKAQMAANMPLPQSGTVFISVNDFDKGTVARIARDLYQMDFKIVATEGTAQYLNHAGIPAERINKVAEGSPHVVDALREGKIDLVINTPLGMQAHEDGASIRSMCYQVSVPIITTMSAAMASLQGIKRRHQAPLRVRSLQAHHANAHHAIGAS</sequence>
<comment type="pathway">
    <text evidence="3 19">Amino-acid biosynthesis; L-arginine biosynthesis; carbamoyl phosphate from bicarbonate: step 1/1.</text>
</comment>
<dbReference type="HAMAP" id="MF_01210_B">
    <property type="entry name" value="CPSase_L_chain_B"/>
    <property type="match status" value="1"/>
</dbReference>
<dbReference type="Gene3D" id="3.40.50.20">
    <property type="match status" value="2"/>
</dbReference>
<evidence type="ECO:0000256" key="9">
    <source>
        <dbReference type="ARBA" id="ARBA00022737"/>
    </source>
</evidence>
<dbReference type="PROSITE" id="PS50975">
    <property type="entry name" value="ATP_GRASP"/>
    <property type="match status" value="2"/>
</dbReference>
<dbReference type="EMBL" id="CP062983">
    <property type="protein sequence ID" value="QPC80709.1"/>
    <property type="molecule type" value="Genomic_DNA"/>
</dbReference>
<feature type="binding site" evidence="19">
    <location>
        <position position="299"/>
    </location>
    <ligand>
        <name>Mg(2+)</name>
        <dbReference type="ChEBI" id="CHEBI:18420"/>
        <label>1</label>
    </ligand>
</feature>
<dbReference type="GO" id="GO:0005737">
    <property type="term" value="C:cytoplasm"/>
    <property type="evidence" value="ECO:0007669"/>
    <property type="project" value="TreeGrafter"/>
</dbReference>
<feature type="binding site" evidence="19">
    <location>
        <position position="285"/>
    </location>
    <ligand>
        <name>Mn(2+)</name>
        <dbReference type="ChEBI" id="CHEBI:29035"/>
        <label>1</label>
    </ligand>
</feature>
<comment type="catalytic activity">
    <reaction evidence="16 19">
        <text>hydrogencarbonate + L-glutamine + 2 ATP + H2O = carbamoyl phosphate + L-glutamate + 2 ADP + phosphate + 2 H(+)</text>
        <dbReference type="Rhea" id="RHEA:18633"/>
        <dbReference type="ChEBI" id="CHEBI:15377"/>
        <dbReference type="ChEBI" id="CHEBI:15378"/>
        <dbReference type="ChEBI" id="CHEBI:17544"/>
        <dbReference type="ChEBI" id="CHEBI:29985"/>
        <dbReference type="ChEBI" id="CHEBI:30616"/>
        <dbReference type="ChEBI" id="CHEBI:43474"/>
        <dbReference type="ChEBI" id="CHEBI:58228"/>
        <dbReference type="ChEBI" id="CHEBI:58359"/>
        <dbReference type="ChEBI" id="CHEBI:456216"/>
        <dbReference type="EC" id="6.3.5.5"/>
    </reaction>
</comment>
<feature type="binding site" evidence="19">
    <location>
        <position position="129"/>
    </location>
    <ligand>
        <name>ATP</name>
        <dbReference type="ChEBI" id="CHEBI:30616"/>
        <label>1</label>
    </ligand>
</feature>
<name>A0A7S8E5F4_9CHLR</name>
<comment type="subunit">
    <text evidence="18 19">Composed of two chains; the small (or glutamine) chain promotes the hydrolysis of glutamine to ammonia, which is used by the large (or ammonia) chain to synthesize carbamoyl phosphate. Tetramer of heterodimers (alpha,beta)4.</text>
</comment>
<comment type="domain">
    <text evidence="19">The large subunit is composed of 2 ATP-grasp domains that are involved in binding the 2 ATP molecules needed for carbamoyl phosphate synthesis. The N-terminal ATP-grasp domain (referred to as the carboxyphosphate synthetic component) catalyzes the ATP-dependent phosphorylation of hydrogencarbonate to carboxyphosphate and the subsequent nucleophilic attack by ammonia to form a carbamate intermediate. The C-terminal ATP-grasp domain (referred to as the carbamoyl phosphate synthetic component) then catalyzes the phosphorylation of carbamate with the second ATP to form the end product carbamoyl phosphate. The reactive and unstable enzyme intermediates are sequentially channeled from one active site to the next through the interior of the protein over a distance of at least 96 A.</text>
</comment>
<dbReference type="PROSITE" id="PS00867">
    <property type="entry name" value="CPSASE_2"/>
    <property type="match status" value="2"/>
</dbReference>
<feature type="binding site" evidence="19">
    <location>
        <position position="749"/>
    </location>
    <ligand>
        <name>ATP</name>
        <dbReference type="ChEBI" id="CHEBI:30616"/>
        <label>2</label>
    </ligand>
</feature>
<dbReference type="PRINTS" id="PR00098">
    <property type="entry name" value="CPSASE"/>
</dbReference>
<dbReference type="InterPro" id="IPR005480">
    <property type="entry name" value="CPSase_lsu_oligo"/>
</dbReference>
<dbReference type="InterPro" id="IPR058047">
    <property type="entry name" value="CPSase_preATP-grasp"/>
</dbReference>
<evidence type="ECO:0000256" key="15">
    <source>
        <dbReference type="ARBA" id="ARBA00047359"/>
    </source>
</evidence>
<keyword evidence="7 19" id="KW-0028">Amino-acid biosynthesis</keyword>
<evidence type="ECO:0000259" key="21">
    <source>
        <dbReference type="PROSITE" id="PS51855"/>
    </source>
</evidence>
<evidence type="ECO:0000313" key="23">
    <source>
        <dbReference type="Proteomes" id="UP000594468"/>
    </source>
</evidence>
<comment type="function">
    <text evidence="17 19">Large subunit of the glutamine-dependent carbamoyl phosphate synthetase (CPSase). CPSase catalyzes the formation of carbamoyl phosphate from the ammonia moiety of glutamine, carbonate, and phosphate donated by ATP, constituting the first step of 2 biosynthetic pathways, one leading to arginine and/or urea and the other to pyrimidine nucleotides. The large subunit (synthetase) binds the substrates ammonia (free or transferred from glutamine from the small subunit), hydrogencarbonate and ATP and carries out an ATP-coupled ligase reaction, activating hydrogencarbonate by forming carboxy phosphate which reacts with ammonia to form carbamoyl phosphate.</text>
</comment>
<evidence type="ECO:0000256" key="3">
    <source>
        <dbReference type="ARBA" id="ARBA00005077"/>
    </source>
</evidence>
<evidence type="ECO:0000313" key="22">
    <source>
        <dbReference type="EMBL" id="QPC80709.1"/>
    </source>
</evidence>
<dbReference type="UniPathway" id="UPA00070">
    <property type="reaction ID" value="UER00115"/>
</dbReference>
<feature type="binding site" evidence="19">
    <location>
        <position position="299"/>
    </location>
    <ligand>
        <name>Mn(2+)</name>
        <dbReference type="ChEBI" id="CHEBI:29035"/>
        <label>2</label>
    </ligand>
</feature>
<comment type="caution">
    <text evidence="19">Lacks conserved residue(s) required for the propagation of feature annotation.</text>
</comment>
<dbReference type="Pfam" id="PF02787">
    <property type="entry name" value="CPSase_L_D3"/>
    <property type="match status" value="1"/>
</dbReference>
<feature type="binding site" evidence="19">
    <location>
        <position position="834"/>
    </location>
    <ligand>
        <name>ATP</name>
        <dbReference type="ChEBI" id="CHEBI:30616"/>
        <label>2</label>
    </ligand>
</feature>
<feature type="binding site" evidence="19">
    <location>
        <position position="834"/>
    </location>
    <ligand>
        <name>Mn(2+)</name>
        <dbReference type="ChEBI" id="CHEBI:29035"/>
        <label>4</label>
    </ligand>
</feature>
<dbReference type="GO" id="GO:0046872">
    <property type="term" value="F:metal ion binding"/>
    <property type="evidence" value="ECO:0007669"/>
    <property type="project" value="UniProtKB-KW"/>
</dbReference>
<dbReference type="KEGG" id="pmet:G4Y79_13410"/>